<reference evidence="2 3" key="1">
    <citation type="journal article" date="2019" name="Commun. Biol.">
        <title>The bagworm genome reveals a unique fibroin gene that provides high tensile strength.</title>
        <authorList>
            <person name="Kono N."/>
            <person name="Nakamura H."/>
            <person name="Ohtoshi R."/>
            <person name="Tomita M."/>
            <person name="Numata K."/>
            <person name="Arakawa K."/>
        </authorList>
    </citation>
    <scope>NUCLEOTIDE SEQUENCE [LARGE SCALE GENOMIC DNA]</scope>
</reference>
<sequence length="126" mass="13868">MDKLSVKYLLYAADQVILAASAYELQEMVPKINDSVKKRGKKVIVCKTKVMVFERSEGTTDWDIYSGTLQKAPAEAAAASRIINFNSCLGTTVALMNYWEIGKSRGEPAARPAPRARVATHFGDRA</sequence>
<dbReference type="OrthoDB" id="425681at2759"/>
<comment type="caution">
    <text evidence="2">The sequence shown here is derived from an EMBL/GenBank/DDBJ whole genome shotgun (WGS) entry which is preliminary data.</text>
</comment>
<proteinExistence type="predicted"/>
<evidence type="ECO:0008006" key="4">
    <source>
        <dbReference type="Google" id="ProtNLM"/>
    </source>
</evidence>
<dbReference type="AlphaFoldDB" id="A0A4C1VRY7"/>
<name>A0A4C1VRY7_EUMVA</name>
<dbReference type="EMBL" id="BGZK01000393">
    <property type="protein sequence ID" value="GBP41137.1"/>
    <property type="molecule type" value="Genomic_DNA"/>
</dbReference>
<keyword evidence="3" id="KW-1185">Reference proteome</keyword>
<protein>
    <recommendedName>
        <fullName evidence="4">Reverse transcriptase domain-containing protein</fullName>
    </recommendedName>
</protein>
<dbReference type="Proteomes" id="UP000299102">
    <property type="component" value="Unassembled WGS sequence"/>
</dbReference>
<evidence type="ECO:0000256" key="1">
    <source>
        <dbReference type="SAM" id="MobiDB-lite"/>
    </source>
</evidence>
<organism evidence="2 3">
    <name type="scientific">Eumeta variegata</name>
    <name type="common">Bagworm moth</name>
    <name type="synonym">Eumeta japonica</name>
    <dbReference type="NCBI Taxonomy" id="151549"/>
    <lineage>
        <taxon>Eukaryota</taxon>
        <taxon>Metazoa</taxon>
        <taxon>Ecdysozoa</taxon>
        <taxon>Arthropoda</taxon>
        <taxon>Hexapoda</taxon>
        <taxon>Insecta</taxon>
        <taxon>Pterygota</taxon>
        <taxon>Neoptera</taxon>
        <taxon>Endopterygota</taxon>
        <taxon>Lepidoptera</taxon>
        <taxon>Glossata</taxon>
        <taxon>Ditrysia</taxon>
        <taxon>Tineoidea</taxon>
        <taxon>Psychidae</taxon>
        <taxon>Oiketicinae</taxon>
        <taxon>Eumeta</taxon>
    </lineage>
</organism>
<feature type="region of interest" description="Disordered" evidence="1">
    <location>
        <begin position="106"/>
        <end position="126"/>
    </location>
</feature>
<accession>A0A4C1VRY7</accession>
<gene>
    <name evidence="2" type="ORF">EVAR_32590_1</name>
</gene>
<evidence type="ECO:0000313" key="2">
    <source>
        <dbReference type="EMBL" id="GBP41137.1"/>
    </source>
</evidence>
<evidence type="ECO:0000313" key="3">
    <source>
        <dbReference type="Proteomes" id="UP000299102"/>
    </source>
</evidence>